<dbReference type="GO" id="GO:0000425">
    <property type="term" value="P:pexophagy"/>
    <property type="evidence" value="ECO:0000318"/>
    <property type="project" value="GO_Central"/>
</dbReference>
<dbReference type="GO" id="GO:0004674">
    <property type="term" value="F:protein serine/threonine kinase activity"/>
    <property type="evidence" value="ECO:0000318"/>
    <property type="project" value="GO_Central"/>
</dbReference>
<organism evidence="11 13">
    <name type="scientific">Schizosaccharomyces japonicus (strain yFS275 / FY16936)</name>
    <name type="common">Fission yeast</name>
    <dbReference type="NCBI Taxonomy" id="402676"/>
    <lineage>
        <taxon>Eukaryota</taxon>
        <taxon>Fungi</taxon>
        <taxon>Dikarya</taxon>
        <taxon>Ascomycota</taxon>
        <taxon>Taphrinomycotina</taxon>
        <taxon>Schizosaccharomycetes</taxon>
        <taxon>Schizosaccharomycetales</taxon>
        <taxon>Schizosaccharomycetaceae</taxon>
        <taxon>Schizosaccharomyces</taxon>
    </lineage>
</organism>
<name>B6K748_SCHJY</name>
<dbReference type="PANTHER" id="PTHR17583:SF0">
    <property type="entry name" value="PHOSPHOINOSITIDE 3-KINASE REGULATORY SUBUNIT 4"/>
    <property type="match status" value="1"/>
</dbReference>
<dbReference type="Gene3D" id="1.10.510.10">
    <property type="entry name" value="Transferase(Phosphotransferase) domain 1"/>
    <property type="match status" value="1"/>
</dbReference>
<evidence type="ECO:0000256" key="7">
    <source>
        <dbReference type="ARBA" id="ARBA00022777"/>
    </source>
</evidence>
<keyword evidence="3" id="KW-0853">WD repeat</keyword>
<gene>
    <name evidence="12" type="primary">vps15</name>
    <name evidence="11" type="ORF">SJAG_04552</name>
</gene>
<dbReference type="FunFam" id="1.10.510.10:FF:000497">
    <property type="entry name" value="Phosphoinositide 3-kinase regulatory subunit"/>
    <property type="match status" value="1"/>
</dbReference>
<feature type="repeat" description="HEAT" evidence="9">
    <location>
        <begin position="563"/>
        <end position="601"/>
    </location>
</feature>
<dbReference type="InterPro" id="IPR011009">
    <property type="entry name" value="Kinase-like_dom_sf"/>
</dbReference>
<keyword evidence="2" id="KW-0723">Serine/threonine-protein kinase</keyword>
<evidence type="ECO:0000313" key="11">
    <source>
        <dbReference type="EMBL" id="EEB09352.1"/>
    </source>
</evidence>
<dbReference type="InterPro" id="IPR021133">
    <property type="entry name" value="HEAT_type_2"/>
</dbReference>
<evidence type="ECO:0000256" key="8">
    <source>
        <dbReference type="ARBA" id="ARBA00022840"/>
    </source>
</evidence>
<dbReference type="VEuPathDB" id="FungiDB:SJAG_04552"/>
<evidence type="ECO:0000256" key="4">
    <source>
        <dbReference type="ARBA" id="ARBA00022679"/>
    </source>
</evidence>
<dbReference type="GeneID" id="7051908"/>
<evidence type="ECO:0000256" key="3">
    <source>
        <dbReference type="ARBA" id="ARBA00022574"/>
    </source>
</evidence>
<dbReference type="HOGENOM" id="CLU_001696_0_1_1"/>
<dbReference type="GO" id="GO:0034271">
    <property type="term" value="C:phosphatidylinositol 3-kinase complex, class III, type I"/>
    <property type="evidence" value="ECO:0000318"/>
    <property type="project" value="GO_Central"/>
</dbReference>
<keyword evidence="7 11" id="KW-0418">Kinase</keyword>
<dbReference type="Pfam" id="PF00069">
    <property type="entry name" value="Pkinase"/>
    <property type="match status" value="1"/>
</dbReference>
<dbReference type="PROSITE" id="PS50011">
    <property type="entry name" value="PROTEIN_KINASE_DOM"/>
    <property type="match status" value="1"/>
</dbReference>
<dbReference type="STRING" id="402676.B6K748"/>
<keyword evidence="5" id="KW-0677">Repeat</keyword>
<dbReference type="GO" id="GO:0071561">
    <property type="term" value="C:nucleus-vacuole junction"/>
    <property type="evidence" value="ECO:0000318"/>
    <property type="project" value="GO_Central"/>
</dbReference>
<keyword evidence="6" id="KW-0547">Nucleotide-binding</keyword>
<sequence>MQPRLQRHIHWTRVAASCNRPLFSQTLQFSTPIHVFPTGAAAAASFYNPACAHDRLCADCLGMGIQLSTIQTPQFNVLFAEDLPDYRLNESLGEAHFLRSYTAYNKQKQLVVVKSFVNKLQDFSITPICRRLKSEQDQLNGLPNVLPYTEVAETSRAAYIMRPYIATSLYDRISTRPFLELTEKKWIMYQLLRGLNDCHERNIFHGDIKTENVLVTSWDWAYLSDFSSFKPTYLPEDNPADYNYFFDASSRRVCYIAPERFVPANELRETRLNAAMDIFSLGCVFGEILLEGTPVFTLSQLFDYKTEASYHPQKLLSRIENKDMQDLILHMLQLDPAKRLSAKDYLVKFEQTVFPELFSSILYPYFTRVLEPESVVCQINQTVNYIDIWTKRLNTLLHDIQAGSLDDYASDDLPAGMEDAFAATLYRDGSTRSGQTDAQLLNSCQRFITNLSNTLNKEGKENAKVYNMEDAFHFATVLLPFLLSFIRISNNRRTRKKVLLLAVDLAKYVPDELKLDAVLPFIVSALADSRCDIRITALYAITDILSSVNVIAPINAFIFHEYVFPELQRLLTDRELRVRAAYASCISTLAKHASRYLNMAQSLRNAGVLSFPETAYDSVDHGKAEQLFESGRHELLVTVEWHVSTLLADASSEVRRALLSSLAPLCSFFGKAKADDVMLSHLITYMNDSDWMLRCAFFDSVVGVAAFVGARSIDEYVLPLMQQALFDVEPNVVESVVHAFAVMLELNLFPKLVVQKILHSVMPLVILPNPYLRRAVLGVMFAAYNSQDEIDQQCFVYPIISPYLLCDTPDIRDHAQLDSLVIPSMSLEAWRILLGWHAKAGKDSQFWSKSALDTKLSSKPQTLLEPGVYHSPSNLPPLSLSDNHWVSTLRKFGLAEKHLWIVANLRPLIKHVSSSTAWTDLNMKRIRTNVQELSSFRGSSDTSPAIVPEIVFWNTESSSVLDDELSNTSILRGSSRASSRTQKRNSMRTALSGPVVDPFLRVDSGSVVSISDAVKHSSYKGNDPLVLKCLEKQYRETLAAQVDLGPTVPSRLTMKGSLEQQQNKAYHKDQKPSRWPEGRRIWCYTNTRNKNARIRQVLASPDSTFFCTLGNDGLVQLWAPVANNKKLVSFECKLSYPHHEGRHPGSSLPFSPIVTGCFVGPKHALATIAEDLSFEIHRFNVQTSRHVFIREGNLKATLHTNERVLLMQAASNDDDIDATIAVATSHSRVLVFNASQLALQFDLQSSLEHGLLSSMALAANGSYLILGTSLGYIDLWDLRFRIKVRSWFVTARVDAIQMVGSLATLAEGDANNDVSNTQLLLAVSRPRPKNLRPFNSPVTGSAAVIEFDIRTGKTKAIYLDSWDTTFPLPIPIPSVDSFSLTPHSMDYLSESLSLYSWPSTVLPLYAVRFSADQPVPTAVDLLLVSIGGSGRSVCIWNTADIVNSVCLTRTTDSSKWVTIKDTDAMETQGIRIHSRVPMHSTNRPRSSGASRSLTFLREQKQLQQQEFGVFAITGIAIINEPCTLLLVADAGGNLELWT</sequence>
<dbReference type="OMA" id="YNLLCSW"/>
<evidence type="ECO:0000313" key="13">
    <source>
        <dbReference type="Proteomes" id="UP000001744"/>
    </source>
</evidence>
<dbReference type="PANTHER" id="PTHR17583">
    <property type="entry name" value="PHOSPHOINOSITIDE 3-KINASE REGULATORY SUBUNIT 4"/>
    <property type="match status" value="1"/>
</dbReference>
<dbReference type="GO" id="GO:0005524">
    <property type="term" value="F:ATP binding"/>
    <property type="evidence" value="ECO:0007669"/>
    <property type="project" value="UniProtKB-KW"/>
</dbReference>
<evidence type="ECO:0000256" key="1">
    <source>
        <dbReference type="ARBA" id="ARBA00012513"/>
    </source>
</evidence>
<evidence type="ECO:0000256" key="6">
    <source>
        <dbReference type="ARBA" id="ARBA00022741"/>
    </source>
</evidence>
<dbReference type="SMART" id="SM00220">
    <property type="entry name" value="S_TKc"/>
    <property type="match status" value="1"/>
</dbReference>
<dbReference type="InterPro" id="IPR000719">
    <property type="entry name" value="Prot_kinase_dom"/>
</dbReference>
<dbReference type="EC" id="2.7.11.1" evidence="1"/>
<dbReference type="OrthoDB" id="242910at2759"/>
<dbReference type="EMBL" id="KE651168">
    <property type="protein sequence ID" value="EEB09352.1"/>
    <property type="molecule type" value="Genomic_DNA"/>
</dbReference>
<evidence type="ECO:0000256" key="9">
    <source>
        <dbReference type="PROSITE-ProRule" id="PRU00103"/>
    </source>
</evidence>
<dbReference type="InterPro" id="IPR045162">
    <property type="entry name" value="Vps15-like"/>
</dbReference>
<dbReference type="InterPro" id="IPR055231">
    <property type="entry name" value="2AA_helical"/>
</dbReference>
<dbReference type="Gene3D" id="1.25.10.10">
    <property type="entry name" value="Leucine-rich Repeat Variant"/>
    <property type="match status" value="2"/>
</dbReference>
<dbReference type="JaponicusDB" id="SJAG_04552">
    <property type="gene designation" value="vps15"/>
</dbReference>
<dbReference type="PROSITE" id="PS00108">
    <property type="entry name" value="PROTEIN_KINASE_ST"/>
    <property type="match status" value="1"/>
</dbReference>
<dbReference type="InterPro" id="IPR016024">
    <property type="entry name" value="ARM-type_fold"/>
</dbReference>
<dbReference type="GO" id="GO:0005770">
    <property type="term" value="C:late endosome"/>
    <property type="evidence" value="ECO:0000318"/>
    <property type="project" value="GO_Central"/>
</dbReference>
<dbReference type="InterPro" id="IPR011989">
    <property type="entry name" value="ARM-like"/>
</dbReference>
<keyword evidence="4" id="KW-0808">Transferase</keyword>
<reference evidence="11 13" key="1">
    <citation type="journal article" date="2011" name="Science">
        <title>Comparative functional genomics of the fission yeasts.</title>
        <authorList>
            <person name="Rhind N."/>
            <person name="Chen Z."/>
            <person name="Yassour M."/>
            <person name="Thompson D.A."/>
            <person name="Haas B.J."/>
            <person name="Habib N."/>
            <person name="Wapinski I."/>
            <person name="Roy S."/>
            <person name="Lin M.F."/>
            <person name="Heiman D.I."/>
            <person name="Young S.K."/>
            <person name="Furuya K."/>
            <person name="Guo Y."/>
            <person name="Pidoux A."/>
            <person name="Chen H.M."/>
            <person name="Robbertse B."/>
            <person name="Goldberg J.M."/>
            <person name="Aoki K."/>
            <person name="Bayne E.H."/>
            <person name="Berlin A.M."/>
            <person name="Desjardins C.A."/>
            <person name="Dobbs E."/>
            <person name="Dukaj L."/>
            <person name="Fan L."/>
            <person name="FitzGerald M.G."/>
            <person name="French C."/>
            <person name="Gujja S."/>
            <person name="Hansen K."/>
            <person name="Keifenheim D."/>
            <person name="Levin J.Z."/>
            <person name="Mosher R.A."/>
            <person name="Mueller C.A."/>
            <person name="Pfiffner J."/>
            <person name="Priest M."/>
            <person name="Russ C."/>
            <person name="Smialowska A."/>
            <person name="Swoboda P."/>
            <person name="Sykes S.M."/>
            <person name="Vaughn M."/>
            <person name="Vengrova S."/>
            <person name="Yoder R."/>
            <person name="Zeng Q."/>
            <person name="Allshire R."/>
            <person name="Baulcombe D."/>
            <person name="Birren B.W."/>
            <person name="Brown W."/>
            <person name="Ekwall K."/>
            <person name="Kellis M."/>
            <person name="Leatherwood J."/>
            <person name="Levin H."/>
            <person name="Margalit H."/>
            <person name="Martienssen R."/>
            <person name="Nieduszynski C.A."/>
            <person name="Spatafora J.W."/>
            <person name="Friedman N."/>
            <person name="Dalgaard J.Z."/>
            <person name="Baumann P."/>
            <person name="Niki H."/>
            <person name="Regev A."/>
            <person name="Nusbaum C."/>
        </authorList>
    </citation>
    <scope>NUCLEOTIDE SEQUENCE [LARGE SCALE GENOMIC DNA]</scope>
    <source>
        <strain evidence="13">yFS275 / FY16936</strain>
    </source>
</reference>
<feature type="domain" description="Protein kinase" evidence="10">
    <location>
        <begin position="86"/>
        <end position="366"/>
    </location>
</feature>
<dbReference type="SUPFAM" id="SSF50978">
    <property type="entry name" value="WD40 repeat-like"/>
    <property type="match status" value="1"/>
</dbReference>
<dbReference type="InterPro" id="IPR015943">
    <property type="entry name" value="WD40/YVTN_repeat-like_dom_sf"/>
</dbReference>
<dbReference type="Proteomes" id="UP000001744">
    <property type="component" value="Unassembled WGS sequence"/>
</dbReference>
<dbReference type="CDD" id="cd13980">
    <property type="entry name" value="STKc_Vps15"/>
    <property type="match status" value="1"/>
</dbReference>
<protein>
    <recommendedName>
        <fullName evidence="1">non-specific serine/threonine protein kinase</fullName>
        <ecNumber evidence="1">2.7.11.1</ecNumber>
    </recommendedName>
</protein>
<dbReference type="GO" id="GO:0034272">
    <property type="term" value="C:phosphatidylinositol 3-kinase complex, class III, type II"/>
    <property type="evidence" value="ECO:0000318"/>
    <property type="project" value="GO_Central"/>
</dbReference>
<dbReference type="InterPro" id="IPR008271">
    <property type="entry name" value="Ser/Thr_kinase_AS"/>
</dbReference>
<evidence type="ECO:0000256" key="2">
    <source>
        <dbReference type="ARBA" id="ARBA00022527"/>
    </source>
</evidence>
<dbReference type="SUPFAM" id="SSF48371">
    <property type="entry name" value="ARM repeat"/>
    <property type="match status" value="1"/>
</dbReference>
<proteinExistence type="predicted"/>
<dbReference type="eggNOG" id="KOG1240">
    <property type="taxonomic scope" value="Eukaryota"/>
</dbReference>
<dbReference type="SUPFAM" id="SSF56112">
    <property type="entry name" value="Protein kinase-like (PK-like)"/>
    <property type="match status" value="1"/>
</dbReference>
<dbReference type="GO" id="GO:0006623">
    <property type="term" value="P:protein targeting to vacuole"/>
    <property type="evidence" value="ECO:0000318"/>
    <property type="project" value="GO_Central"/>
</dbReference>
<dbReference type="RefSeq" id="XP_002175645.1">
    <property type="nucleotide sequence ID" value="XM_002175609.1"/>
</dbReference>
<accession>B6K748</accession>
<evidence type="ECO:0000256" key="5">
    <source>
        <dbReference type="ARBA" id="ARBA00022737"/>
    </source>
</evidence>
<dbReference type="Gene3D" id="2.130.10.10">
    <property type="entry name" value="YVTN repeat-like/Quinoprotein amine dehydrogenase"/>
    <property type="match status" value="1"/>
</dbReference>
<keyword evidence="8" id="KW-0067">ATP-binding</keyword>
<dbReference type="InterPro" id="IPR036322">
    <property type="entry name" value="WD40_repeat_dom_sf"/>
</dbReference>
<dbReference type="PROSITE" id="PS50077">
    <property type="entry name" value="HEAT_REPEAT"/>
    <property type="match status" value="1"/>
</dbReference>
<keyword evidence="13" id="KW-1185">Reference proteome</keyword>
<evidence type="ECO:0000313" key="12">
    <source>
        <dbReference type="JaponicusDB" id="SJAG_04552"/>
    </source>
</evidence>
<evidence type="ECO:0000259" key="10">
    <source>
        <dbReference type="PROSITE" id="PS50011"/>
    </source>
</evidence>
<dbReference type="Pfam" id="PF22956">
    <property type="entry name" value="VPS15-like_hel"/>
    <property type="match status" value="1"/>
</dbReference>
<dbReference type="GO" id="GO:0045324">
    <property type="term" value="P:late endosome to vacuole transport"/>
    <property type="evidence" value="ECO:0000318"/>
    <property type="project" value="GO_Central"/>
</dbReference>